<dbReference type="SUPFAM" id="SSF52172">
    <property type="entry name" value="CheY-like"/>
    <property type="match status" value="1"/>
</dbReference>
<evidence type="ECO:0000256" key="1">
    <source>
        <dbReference type="PROSITE-ProRule" id="PRU00169"/>
    </source>
</evidence>
<accession>A0ABQ2A796</accession>
<dbReference type="PROSITE" id="PS50110">
    <property type="entry name" value="RESPONSE_REGULATORY"/>
    <property type="match status" value="1"/>
</dbReference>
<protein>
    <submittedName>
        <fullName evidence="3">Response regulator</fullName>
    </submittedName>
</protein>
<dbReference type="PANTHER" id="PTHR44520">
    <property type="entry name" value="RESPONSE REGULATOR RCP1-RELATED"/>
    <property type="match status" value="1"/>
</dbReference>
<comment type="caution">
    <text evidence="3">The sequence shown here is derived from an EMBL/GenBank/DDBJ whole genome shotgun (WGS) entry which is preliminary data.</text>
</comment>
<dbReference type="InterPro" id="IPR052893">
    <property type="entry name" value="TCS_response_regulator"/>
</dbReference>
<dbReference type="InterPro" id="IPR011006">
    <property type="entry name" value="CheY-like_superfamily"/>
</dbReference>
<organism evidence="3 4">
    <name type="scientific">Hymenobacter frigidus</name>
    <dbReference type="NCBI Taxonomy" id="1524095"/>
    <lineage>
        <taxon>Bacteria</taxon>
        <taxon>Pseudomonadati</taxon>
        <taxon>Bacteroidota</taxon>
        <taxon>Cytophagia</taxon>
        <taxon>Cytophagales</taxon>
        <taxon>Hymenobacteraceae</taxon>
        <taxon>Hymenobacter</taxon>
    </lineage>
</organism>
<dbReference type="SMART" id="SM00448">
    <property type="entry name" value="REC"/>
    <property type="match status" value="1"/>
</dbReference>
<evidence type="ECO:0000313" key="3">
    <source>
        <dbReference type="EMBL" id="GGH86209.1"/>
    </source>
</evidence>
<gene>
    <name evidence="3" type="ORF">GCM10011495_22250</name>
</gene>
<feature type="domain" description="Response regulatory" evidence="2">
    <location>
        <begin position="8"/>
        <end position="134"/>
    </location>
</feature>
<sequence>MLSPRPMHTLLIDDDPITTFLTERLLRHEGLSDTAASFQSPTEALTFLLRQIPAGLVPQVILLDLNMPMMSGWDFLDILKRHEVQLQGQCTVYLLTSSVAPADEVRAKAHPLVAGLLLKPLDKRKIQQIRDHVRPAA</sequence>
<dbReference type="Proteomes" id="UP000637774">
    <property type="component" value="Unassembled WGS sequence"/>
</dbReference>
<dbReference type="PANTHER" id="PTHR44520:SF2">
    <property type="entry name" value="RESPONSE REGULATOR RCP1"/>
    <property type="match status" value="1"/>
</dbReference>
<keyword evidence="1" id="KW-0597">Phosphoprotein</keyword>
<dbReference type="Pfam" id="PF00072">
    <property type="entry name" value="Response_reg"/>
    <property type="match status" value="1"/>
</dbReference>
<dbReference type="EMBL" id="BMGY01000018">
    <property type="protein sequence ID" value="GGH86209.1"/>
    <property type="molecule type" value="Genomic_DNA"/>
</dbReference>
<feature type="modified residue" description="4-aspartylphosphate" evidence="1">
    <location>
        <position position="64"/>
    </location>
</feature>
<reference evidence="4" key="1">
    <citation type="journal article" date="2019" name="Int. J. Syst. Evol. Microbiol.">
        <title>The Global Catalogue of Microorganisms (GCM) 10K type strain sequencing project: providing services to taxonomists for standard genome sequencing and annotation.</title>
        <authorList>
            <consortium name="The Broad Institute Genomics Platform"/>
            <consortium name="The Broad Institute Genome Sequencing Center for Infectious Disease"/>
            <person name="Wu L."/>
            <person name="Ma J."/>
        </authorList>
    </citation>
    <scope>NUCLEOTIDE SEQUENCE [LARGE SCALE GENOMIC DNA]</scope>
    <source>
        <strain evidence="4">CGMCC 1.14966</strain>
    </source>
</reference>
<dbReference type="Gene3D" id="3.40.50.2300">
    <property type="match status" value="1"/>
</dbReference>
<keyword evidence="4" id="KW-1185">Reference proteome</keyword>
<dbReference type="InterPro" id="IPR001789">
    <property type="entry name" value="Sig_transdc_resp-reg_receiver"/>
</dbReference>
<name>A0ABQ2A796_9BACT</name>
<evidence type="ECO:0000259" key="2">
    <source>
        <dbReference type="PROSITE" id="PS50110"/>
    </source>
</evidence>
<evidence type="ECO:0000313" key="4">
    <source>
        <dbReference type="Proteomes" id="UP000637774"/>
    </source>
</evidence>
<proteinExistence type="predicted"/>